<sequence length="307" mass="35907">MFRQCIFLFLILLLGLPYVLASQAIKTFKIEDFGLKGNVKSCLVITDYGKEEYHFDTIGRLTKSITRFNDFDYETTYYKFQNNELIEKRVENYFDNTFDKSTSIANFYKFDSLTNRKVTEKIVSYTKQLLEQNVYSYNEEGQLINLTRTDTDGTDETLIAYDTIDGKQIMTQTINGRPLEVVKTWNEAAADGSENLLKSTIKYFDAKLNTKSVEMFNTSQMLVSRNDFLYDGSTEKWIPQEAIIYSYDNGILSKKTTQKQNLTVTKNYIYQFDGTTFNNWVKEIITPDNTYKTRKINYYPLPETMEQ</sequence>
<dbReference type="EMBL" id="LAZR01009970">
    <property type="protein sequence ID" value="KKM69541.1"/>
    <property type="molecule type" value="Genomic_DNA"/>
</dbReference>
<name>A0A0F9K4G8_9ZZZZ</name>
<comment type="caution">
    <text evidence="1">The sequence shown here is derived from an EMBL/GenBank/DDBJ whole genome shotgun (WGS) entry which is preliminary data.</text>
</comment>
<evidence type="ECO:0008006" key="2">
    <source>
        <dbReference type="Google" id="ProtNLM"/>
    </source>
</evidence>
<protein>
    <recommendedName>
        <fullName evidence="2">YD repeat-containing protein</fullName>
    </recommendedName>
</protein>
<dbReference type="AlphaFoldDB" id="A0A0F9K4G8"/>
<organism evidence="1">
    <name type="scientific">marine sediment metagenome</name>
    <dbReference type="NCBI Taxonomy" id="412755"/>
    <lineage>
        <taxon>unclassified sequences</taxon>
        <taxon>metagenomes</taxon>
        <taxon>ecological metagenomes</taxon>
    </lineage>
</organism>
<accession>A0A0F9K4G8</accession>
<gene>
    <name evidence="1" type="ORF">LCGC14_1449760</name>
</gene>
<reference evidence="1" key="1">
    <citation type="journal article" date="2015" name="Nature">
        <title>Complex archaea that bridge the gap between prokaryotes and eukaryotes.</title>
        <authorList>
            <person name="Spang A."/>
            <person name="Saw J.H."/>
            <person name="Jorgensen S.L."/>
            <person name="Zaremba-Niedzwiedzka K."/>
            <person name="Martijn J."/>
            <person name="Lind A.E."/>
            <person name="van Eijk R."/>
            <person name="Schleper C."/>
            <person name="Guy L."/>
            <person name="Ettema T.J."/>
        </authorList>
    </citation>
    <scope>NUCLEOTIDE SEQUENCE</scope>
</reference>
<proteinExistence type="predicted"/>
<evidence type="ECO:0000313" key="1">
    <source>
        <dbReference type="EMBL" id="KKM69541.1"/>
    </source>
</evidence>